<dbReference type="AlphaFoldDB" id="A0A2V5H744"/>
<accession>A0A2V5H744</accession>
<evidence type="ECO:0000313" key="1">
    <source>
        <dbReference type="EMBL" id="PYI20039.1"/>
    </source>
</evidence>
<reference evidence="1 2" key="1">
    <citation type="submission" date="2018-02" db="EMBL/GenBank/DDBJ databases">
        <title>The genomes of Aspergillus section Nigri reveals drivers in fungal speciation.</title>
        <authorList>
            <consortium name="DOE Joint Genome Institute"/>
            <person name="Vesth T.C."/>
            <person name="Nybo J."/>
            <person name="Theobald S."/>
            <person name="Brandl J."/>
            <person name="Frisvad J.C."/>
            <person name="Nielsen K.F."/>
            <person name="Lyhne E.K."/>
            <person name="Kogle M.E."/>
            <person name="Kuo A."/>
            <person name="Riley R."/>
            <person name="Clum A."/>
            <person name="Nolan M."/>
            <person name="Lipzen A."/>
            <person name="Salamov A."/>
            <person name="Henrissat B."/>
            <person name="Wiebenga A."/>
            <person name="De vries R.P."/>
            <person name="Grigoriev I.V."/>
            <person name="Mortensen U.H."/>
            <person name="Andersen M.R."/>
            <person name="Baker S.E."/>
        </authorList>
    </citation>
    <scope>NUCLEOTIDE SEQUENCE [LARGE SCALE GENOMIC DNA]</scope>
    <source>
        <strain evidence="1 2">CBS 115571</strain>
    </source>
</reference>
<sequence>MQRSLVEKQGSRNIPLFFRVEELFALCCHVPFFSPSAFEKYHRLSYLTYLMSTDNRGFLPSTQSWHIREDRGIPPERLSPSHCGTCTPSGSGWATSAQAAALRSAQPGIAASWLLSGMPESELIASKAAQRTPKKVARCDDRCHTHGPRLFDVILFL</sequence>
<dbReference type="Proteomes" id="UP000249829">
    <property type="component" value="Unassembled WGS sequence"/>
</dbReference>
<dbReference type="EMBL" id="KZ825128">
    <property type="protein sequence ID" value="PYI20039.1"/>
    <property type="molecule type" value="Genomic_DNA"/>
</dbReference>
<evidence type="ECO:0000313" key="2">
    <source>
        <dbReference type="Proteomes" id="UP000249829"/>
    </source>
</evidence>
<gene>
    <name evidence="1" type="ORF">BO99DRAFT_116513</name>
</gene>
<organism evidence="1 2">
    <name type="scientific">Aspergillus violaceofuscus (strain CBS 115571)</name>
    <dbReference type="NCBI Taxonomy" id="1450538"/>
    <lineage>
        <taxon>Eukaryota</taxon>
        <taxon>Fungi</taxon>
        <taxon>Dikarya</taxon>
        <taxon>Ascomycota</taxon>
        <taxon>Pezizomycotina</taxon>
        <taxon>Eurotiomycetes</taxon>
        <taxon>Eurotiomycetidae</taxon>
        <taxon>Eurotiales</taxon>
        <taxon>Aspergillaceae</taxon>
        <taxon>Aspergillus</taxon>
    </lineage>
</organism>
<name>A0A2V5H744_ASPV1</name>
<proteinExistence type="predicted"/>
<protein>
    <submittedName>
        <fullName evidence="1">Uncharacterized protein</fullName>
    </submittedName>
</protein>
<keyword evidence="2" id="KW-1185">Reference proteome</keyword>